<dbReference type="STRING" id="384616.Pisl_0674"/>
<dbReference type="PANTHER" id="PTHR42884:SF14">
    <property type="entry name" value="NEUROENDOCRINE CONVERTASE 1"/>
    <property type="match status" value="1"/>
</dbReference>
<comment type="similarity">
    <text evidence="4">Belongs to the peptidase S8 family.</text>
</comment>
<dbReference type="Gene3D" id="3.40.50.200">
    <property type="entry name" value="Peptidase S8/S53 domain"/>
    <property type="match status" value="2"/>
</dbReference>
<evidence type="ECO:0000256" key="1">
    <source>
        <dbReference type="ARBA" id="ARBA00022670"/>
    </source>
</evidence>
<dbReference type="InterPro" id="IPR000209">
    <property type="entry name" value="Peptidase_S8/S53_dom"/>
</dbReference>
<dbReference type="eggNOG" id="arCOG00704">
    <property type="taxonomic scope" value="Archaea"/>
</dbReference>
<evidence type="ECO:0000313" key="6">
    <source>
        <dbReference type="EMBL" id="ABL87852.1"/>
    </source>
</evidence>
<dbReference type="PRINTS" id="PR00723">
    <property type="entry name" value="SUBTILISIN"/>
</dbReference>
<dbReference type="EMBL" id="CP000504">
    <property type="protein sequence ID" value="ABL87852.1"/>
    <property type="molecule type" value="Genomic_DNA"/>
</dbReference>
<evidence type="ECO:0000256" key="2">
    <source>
        <dbReference type="ARBA" id="ARBA00022801"/>
    </source>
</evidence>
<feature type="domain" description="Peptidase S8/S53" evidence="5">
    <location>
        <begin position="164"/>
        <end position="665"/>
    </location>
</feature>
<dbReference type="PROSITE" id="PS00138">
    <property type="entry name" value="SUBTILASE_SER"/>
    <property type="match status" value="1"/>
</dbReference>
<proteinExistence type="inferred from homology"/>
<dbReference type="GO" id="GO:0004252">
    <property type="term" value="F:serine-type endopeptidase activity"/>
    <property type="evidence" value="ECO:0007669"/>
    <property type="project" value="InterPro"/>
</dbReference>
<dbReference type="PROSITE" id="PS00018">
    <property type="entry name" value="EF_HAND_1"/>
    <property type="match status" value="1"/>
</dbReference>
<accession>A1RSC0</accession>
<dbReference type="PROSITE" id="PS00136">
    <property type="entry name" value="SUBTILASE_ASP"/>
    <property type="match status" value="1"/>
</dbReference>
<dbReference type="InterPro" id="IPR022398">
    <property type="entry name" value="Peptidase_S8_His-AS"/>
</dbReference>
<keyword evidence="3 4" id="KW-0720">Serine protease</keyword>
<evidence type="ECO:0000256" key="3">
    <source>
        <dbReference type="ARBA" id="ARBA00022825"/>
    </source>
</evidence>
<dbReference type="Pfam" id="PF00082">
    <property type="entry name" value="Peptidase_S8"/>
    <property type="match status" value="1"/>
</dbReference>
<dbReference type="HOGENOM" id="CLU_265166_0_0_2"/>
<keyword evidence="2 4" id="KW-0378">Hydrolase</keyword>
<dbReference type="Proteomes" id="UP000002595">
    <property type="component" value="Chromosome"/>
</dbReference>
<reference evidence="6" key="1">
    <citation type="submission" date="2006-12" db="EMBL/GenBank/DDBJ databases">
        <title>Complete sequence of Pyrobaculum islandicum DSM 4184.</title>
        <authorList>
            <person name="Copeland A."/>
            <person name="Lucas S."/>
            <person name="Lapidus A."/>
            <person name="Barry K."/>
            <person name="Detter J.C."/>
            <person name="Glavina del Rio T."/>
            <person name="Dalin E."/>
            <person name="Tice H."/>
            <person name="Pitluck S."/>
            <person name="Meincke L."/>
            <person name="Brettin T."/>
            <person name="Bruce D."/>
            <person name="Han C."/>
            <person name="Tapia R."/>
            <person name="Gilna P."/>
            <person name="Schmutz J."/>
            <person name="Larimer F."/>
            <person name="Land M."/>
            <person name="Hauser L."/>
            <person name="Kyrpides N."/>
            <person name="Mikhailova N."/>
            <person name="Cozen A.E."/>
            <person name="Fitz-Gibbon S.T."/>
            <person name="House C.H."/>
            <person name="Saltikov C."/>
            <person name="Lowe T."/>
            <person name="Richardson P."/>
        </authorList>
    </citation>
    <scope>NUCLEOTIDE SEQUENCE [LARGE SCALE GENOMIC DNA]</scope>
    <source>
        <strain evidence="6">DSM 4184</strain>
    </source>
</reference>
<dbReference type="GeneID" id="4617872"/>
<evidence type="ECO:0000259" key="5">
    <source>
        <dbReference type="Pfam" id="PF00082"/>
    </source>
</evidence>
<evidence type="ECO:0000256" key="4">
    <source>
        <dbReference type="RuleBase" id="RU003355"/>
    </source>
</evidence>
<dbReference type="OrthoDB" id="27270at2157"/>
<dbReference type="InterPro" id="IPR023828">
    <property type="entry name" value="Peptidase_S8_Ser-AS"/>
</dbReference>
<dbReference type="GO" id="GO:0016020">
    <property type="term" value="C:membrane"/>
    <property type="evidence" value="ECO:0007669"/>
    <property type="project" value="TreeGrafter"/>
</dbReference>
<dbReference type="AlphaFoldDB" id="A1RSC0"/>
<dbReference type="FunFam" id="3.40.50.200:FF:000050">
    <property type="entry name" value="Surface layer-associated STABLE protease, conjectural"/>
    <property type="match status" value="1"/>
</dbReference>
<dbReference type="PROSITE" id="PS00137">
    <property type="entry name" value="SUBTILASE_HIS"/>
    <property type="match status" value="1"/>
</dbReference>
<dbReference type="InterPro" id="IPR018247">
    <property type="entry name" value="EF_Hand_1_Ca_BS"/>
</dbReference>
<dbReference type="InterPro" id="IPR034041">
    <property type="entry name" value="STABLE_peptidase"/>
</dbReference>
<dbReference type="RefSeq" id="WP_011762428.1">
    <property type="nucleotide sequence ID" value="NC_008701.1"/>
</dbReference>
<evidence type="ECO:0000313" key="7">
    <source>
        <dbReference type="Proteomes" id="UP000002595"/>
    </source>
</evidence>
<dbReference type="PROSITE" id="PS51892">
    <property type="entry name" value="SUBTILASE"/>
    <property type="match status" value="1"/>
</dbReference>
<name>A1RSC0_PYRIL</name>
<dbReference type="CDD" id="cd07497">
    <property type="entry name" value="Peptidases_S8_14"/>
    <property type="match status" value="1"/>
</dbReference>
<dbReference type="SUPFAM" id="SSF52743">
    <property type="entry name" value="Subtilisin-like"/>
    <property type="match status" value="1"/>
</dbReference>
<dbReference type="InterPro" id="IPR036852">
    <property type="entry name" value="Peptidase_S8/S53_dom_sf"/>
</dbReference>
<protein>
    <submittedName>
        <fullName evidence="6">Peptidase S8 and S53, subtilisin, kexin, sedolisin</fullName>
    </submittedName>
</protein>
<keyword evidence="7" id="KW-1185">Reference proteome</keyword>
<keyword evidence="1 4" id="KW-0645">Protease</keyword>
<dbReference type="GO" id="GO:0016485">
    <property type="term" value="P:protein processing"/>
    <property type="evidence" value="ECO:0007669"/>
    <property type="project" value="TreeGrafter"/>
</dbReference>
<dbReference type="PANTHER" id="PTHR42884">
    <property type="entry name" value="PROPROTEIN CONVERTASE SUBTILISIN/KEXIN-RELATED"/>
    <property type="match status" value="1"/>
</dbReference>
<sequence>MGIKSLLAVIPILTIVVYAQVVSGVNPTVLDTDTPVLAKVVVSDLYSFASQWGVKPEFQQLKVVGKETKIVTMAVNGVSLQGRFGNTATELYYKGPARSLKAVIESPYVKFVYIKALPEVPPREFFAEIRSLAETDMGMPQPNLPVMREIIGATKVEQLFGVNGTGVVIAVVDTGVDYGHPDLQDALAWLIKTTDGREIIASTIALVGTTLQYKTLRGQTAALLLSQVQSLEPLVLDADESQVVLLIPVAASGGYLPVGGKTFYVIDGVFVHNVTARCNYAVAGLVSRSGVFKFGMTNLYIPWYGGYVKAGIVMYDPDQPGVYTAARVDINGNCNFADDPELRYFGNRLIVDNPTAPTVSLGVAGGYFYDWGRWFDSYAKFYPGWDLAGNYLSIFYDFHSHGTACSSVAAGRGKAVYNLGYLGPQRLIGIAPGAKVLGVKGLWWGMVEAGMMWAAGFDVNQAGQWYWTGQKRAHVISNSWGISTFIYDYAAFGYDFESAVINGLAAPRFLDRNYPGIVIIQAGGNGGYGFGTITSPGAAVGAITVGATTSGHFWLALGTPFYGFRWGDIISWSLRGPTPAGYVKPDVVNIGAFGIAAYPVGWGKYYYGIAEDWDIFGGTSQATPLTAGVVALVLSSVMDKTDPAVVDPYLVRQFITSTAIDIGYTPFTAGHGFVNATAAVIAARSYYGLPVPKAPVALFRTDSSVNLGTSWDFQWRVNIPLYFGYLMNNLLPTQWATYLQTRVTQPTIGMTSLYLATIPGGQAVGFVYVTSLNSTVTVSTYAATLTPIYKKLVTLTIPVRTVGDYFTMQQLGFDENIIRQADLVVFRLSYSFSVFDPEFNYAENVRPVLWAFGWTDLDNNGAISINELTWLNYGYQRGTAVEVSVTKPGVRLAPNQRLVIRIDIRPVRTPYPPSVPVTVEVIVYKRTPATDVQITPATITLRPRQSYMFTVRVVAPATAAPTAYERLIVFNINGTSYVVPLSYIVRTSVRINEVYTLTAGRSDSWYNASEVRGANDWRWRYESGDWRVYYISTPTLARGLYVDFSWKCANTSLIVYAITDGGFFAGYFWNQGISFHRYLGSGRFVWTGTNGQTKIVTLPSVSFAVPVPVSGLVYTTMSASYPVVTSNSFAILVRTSLYGGCGTSEQINGVVRPFRDPRDMPVLSTVSPYVNFMLSPPPIGYDLVYKTANVLGGGFVVPMVAVGSDLSFNMYFIRTPLFVDYVALMYSPSFATVYRTSGNNFAKYPFYVVEGVSVIS</sequence>
<gene>
    <name evidence="6" type="ordered locus">Pisl_0674</name>
</gene>
<dbReference type="KEGG" id="pis:Pisl_0674"/>
<organism evidence="6 7">
    <name type="scientific">Pyrobaculum islandicum (strain DSM 4184 / JCM 9189 / GEO3)</name>
    <dbReference type="NCBI Taxonomy" id="384616"/>
    <lineage>
        <taxon>Archaea</taxon>
        <taxon>Thermoproteota</taxon>
        <taxon>Thermoprotei</taxon>
        <taxon>Thermoproteales</taxon>
        <taxon>Thermoproteaceae</taxon>
        <taxon>Pyrobaculum</taxon>
    </lineage>
</organism>
<dbReference type="InterPro" id="IPR015500">
    <property type="entry name" value="Peptidase_S8_subtilisin-rel"/>
</dbReference>
<dbReference type="InterPro" id="IPR023827">
    <property type="entry name" value="Peptidase_S8_Asp-AS"/>
</dbReference>